<organism evidence="2 3">
    <name type="scientific">Methylobacterium tardum</name>
    <dbReference type="NCBI Taxonomy" id="374432"/>
    <lineage>
        <taxon>Bacteria</taxon>
        <taxon>Pseudomonadati</taxon>
        <taxon>Pseudomonadota</taxon>
        <taxon>Alphaproteobacteria</taxon>
        <taxon>Hyphomicrobiales</taxon>
        <taxon>Methylobacteriaceae</taxon>
        <taxon>Methylobacterium</taxon>
    </lineage>
</organism>
<accession>A0AA37WRP6</accession>
<proteinExistence type="predicted"/>
<evidence type="ECO:0000313" key="3">
    <source>
        <dbReference type="Proteomes" id="UP001157440"/>
    </source>
</evidence>
<dbReference type="Pfam" id="PF13683">
    <property type="entry name" value="rve_3"/>
    <property type="match status" value="1"/>
</dbReference>
<reference evidence="3" key="1">
    <citation type="journal article" date="2019" name="Int. J. Syst. Evol. Microbiol.">
        <title>The Global Catalogue of Microorganisms (GCM) 10K type strain sequencing project: providing services to taxonomists for standard genome sequencing and annotation.</title>
        <authorList>
            <consortium name="The Broad Institute Genomics Platform"/>
            <consortium name="The Broad Institute Genome Sequencing Center for Infectious Disease"/>
            <person name="Wu L."/>
            <person name="Ma J."/>
        </authorList>
    </citation>
    <scope>NUCLEOTIDE SEQUENCE [LARGE SCALE GENOMIC DNA]</scope>
    <source>
        <strain evidence="3">NBRC 103632</strain>
    </source>
</reference>
<keyword evidence="3" id="KW-1185">Reference proteome</keyword>
<dbReference type="SUPFAM" id="SSF53098">
    <property type="entry name" value="Ribonuclease H-like"/>
    <property type="match status" value="1"/>
</dbReference>
<dbReference type="EMBL" id="BSPL01000014">
    <property type="protein sequence ID" value="GLS70239.1"/>
    <property type="molecule type" value="Genomic_DNA"/>
</dbReference>
<dbReference type="PROSITE" id="PS50994">
    <property type="entry name" value="INTEGRASE"/>
    <property type="match status" value="1"/>
</dbReference>
<sequence>MTAQGGALRSAWLRAPPQNRRAIFPMCYGPEMVSKALRKWVAKTGAQIQYIAPGSPWENGYCESFNGKLRDECLRQEIFYSLKEAQAVIALWQNIYNRVRPHSSLGYRPPAPVSYPDLAFRLPMAAAMQ</sequence>
<comment type="caution">
    <text evidence="2">The sequence shown here is derived from an EMBL/GenBank/DDBJ whole genome shotgun (WGS) entry which is preliminary data.</text>
</comment>
<dbReference type="GO" id="GO:0015074">
    <property type="term" value="P:DNA integration"/>
    <property type="evidence" value="ECO:0007669"/>
    <property type="project" value="InterPro"/>
</dbReference>
<dbReference type="AlphaFoldDB" id="A0AA37WRP6"/>
<dbReference type="PANTHER" id="PTHR47515:SF1">
    <property type="entry name" value="BLR2054 PROTEIN"/>
    <property type="match status" value="1"/>
</dbReference>
<name>A0AA37WRP6_9HYPH</name>
<dbReference type="InterPro" id="IPR036397">
    <property type="entry name" value="RNaseH_sf"/>
</dbReference>
<evidence type="ECO:0000259" key="1">
    <source>
        <dbReference type="PROSITE" id="PS50994"/>
    </source>
</evidence>
<dbReference type="InterPro" id="IPR001584">
    <property type="entry name" value="Integrase_cat-core"/>
</dbReference>
<evidence type="ECO:0000313" key="2">
    <source>
        <dbReference type="EMBL" id="GLS70239.1"/>
    </source>
</evidence>
<feature type="domain" description="Integrase catalytic" evidence="1">
    <location>
        <begin position="1"/>
        <end position="117"/>
    </location>
</feature>
<gene>
    <name evidence="2" type="ORF">GCM10007890_22520</name>
</gene>
<dbReference type="GO" id="GO:0003676">
    <property type="term" value="F:nucleic acid binding"/>
    <property type="evidence" value="ECO:0007669"/>
    <property type="project" value="InterPro"/>
</dbReference>
<dbReference type="Proteomes" id="UP001157440">
    <property type="component" value="Unassembled WGS sequence"/>
</dbReference>
<dbReference type="PANTHER" id="PTHR47515">
    <property type="entry name" value="LOW CALCIUM RESPONSE LOCUS PROTEIN T"/>
    <property type="match status" value="1"/>
</dbReference>
<dbReference type="Gene3D" id="3.30.420.10">
    <property type="entry name" value="Ribonuclease H-like superfamily/Ribonuclease H"/>
    <property type="match status" value="1"/>
</dbReference>
<dbReference type="InterPro" id="IPR012337">
    <property type="entry name" value="RNaseH-like_sf"/>
</dbReference>
<protein>
    <recommendedName>
        <fullName evidence="1">Integrase catalytic domain-containing protein</fullName>
    </recommendedName>
</protein>